<feature type="domain" description="Superoxide dismutase copper/zinc binding" evidence="3">
    <location>
        <begin position="36"/>
        <end position="166"/>
    </location>
</feature>
<organism evidence="4 5">
    <name type="scientific">Thecamonas trahens ATCC 50062</name>
    <dbReference type="NCBI Taxonomy" id="461836"/>
    <lineage>
        <taxon>Eukaryota</taxon>
        <taxon>Apusozoa</taxon>
        <taxon>Apusomonadida</taxon>
        <taxon>Apusomonadidae</taxon>
        <taxon>Thecamonas</taxon>
    </lineage>
</organism>
<dbReference type="InterPro" id="IPR018152">
    <property type="entry name" value="SOD_Cu/Zn_BS"/>
</dbReference>
<dbReference type="PROSITE" id="PS00087">
    <property type="entry name" value="SOD_CU_ZN_1"/>
    <property type="match status" value="1"/>
</dbReference>
<dbReference type="Gene3D" id="2.60.40.200">
    <property type="entry name" value="Superoxide dismutase, copper/zinc binding domain"/>
    <property type="match status" value="4"/>
</dbReference>
<evidence type="ECO:0000313" key="5">
    <source>
        <dbReference type="Proteomes" id="UP000054408"/>
    </source>
</evidence>
<keyword evidence="1" id="KW-0472">Membrane</keyword>
<protein>
    <submittedName>
        <fullName evidence="4">Superoxide dismutase</fullName>
    </submittedName>
</protein>
<dbReference type="EMBL" id="GL349435">
    <property type="protein sequence ID" value="KNC50695.1"/>
    <property type="molecule type" value="Genomic_DNA"/>
</dbReference>
<dbReference type="OrthoDB" id="2015551at2759"/>
<dbReference type="Pfam" id="PF00080">
    <property type="entry name" value="Sod_Cu"/>
    <property type="match status" value="4"/>
</dbReference>
<feature type="signal peptide" evidence="2">
    <location>
        <begin position="1"/>
        <end position="18"/>
    </location>
</feature>
<reference evidence="4 5" key="1">
    <citation type="submission" date="2010-05" db="EMBL/GenBank/DDBJ databases">
        <title>The Genome Sequence of Thecamonas trahens ATCC 50062.</title>
        <authorList>
            <consortium name="The Broad Institute Genome Sequencing Platform"/>
            <person name="Russ C."/>
            <person name="Cuomo C."/>
            <person name="Shea T."/>
            <person name="Young S.K."/>
            <person name="Zeng Q."/>
            <person name="Koehrsen M."/>
            <person name="Haas B."/>
            <person name="Borodovsky M."/>
            <person name="Guigo R."/>
            <person name="Alvarado L."/>
            <person name="Berlin A."/>
            <person name="Bochicchio J."/>
            <person name="Borenstein D."/>
            <person name="Chapman S."/>
            <person name="Chen Z."/>
            <person name="Freedman E."/>
            <person name="Gellesch M."/>
            <person name="Goldberg J."/>
            <person name="Griggs A."/>
            <person name="Gujja S."/>
            <person name="Heilman E."/>
            <person name="Heiman D."/>
            <person name="Hepburn T."/>
            <person name="Howarth C."/>
            <person name="Jen D."/>
            <person name="Larson L."/>
            <person name="Mehta T."/>
            <person name="Park D."/>
            <person name="Pearson M."/>
            <person name="Roberts A."/>
            <person name="Saif S."/>
            <person name="Shenoy N."/>
            <person name="Sisk P."/>
            <person name="Stolte C."/>
            <person name="Sykes S."/>
            <person name="Thomson T."/>
            <person name="Walk T."/>
            <person name="White J."/>
            <person name="Yandava C."/>
            <person name="Burger G."/>
            <person name="Gray M.W."/>
            <person name="Holland P.W.H."/>
            <person name="King N."/>
            <person name="Lang F.B.F."/>
            <person name="Roger A.J."/>
            <person name="Ruiz-Trillo I."/>
            <person name="Lander E."/>
            <person name="Nusbaum C."/>
        </authorList>
    </citation>
    <scope>NUCLEOTIDE SEQUENCE [LARGE SCALE GENOMIC DNA]</scope>
    <source>
        <strain evidence="4 5">ATCC 50062</strain>
    </source>
</reference>
<gene>
    <name evidence="4" type="ORF">AMSG_00853</name>
</gene>
<feature type="domain" description="Superoxide dismutase copper/zinc binding" evidence="3">
    <location>
        <begin position="354"/>
        <end position="485"/>
    </location>
</feature>
<evidence type="ECO:0000256" key="1">
    <source>
        <dbReference type="SAM" id="Phobius"/>
    </source>
</evidence>
<accession>A0A0L0DEP8</accession>
<dbReference type="GeneID" id="25560633"/>
<evidence type="ECO:0000313" key="4">
    <source>
        <dbReference type="EMBL" id="KNC50695.1"/>
    </source>
</evidence>
<dbReference type="STRING" id="461836.A0A0L0DEP8"/>
<dbReference type="PANTHER" id="PTHR10003">
    <property type="entry name" value="SUPEROXIDE DISMUTASE CU-ZN -RELATED"/>
    <property type="match status" value="1"/>
</dbReference>
<dbReference type="PRINTS" id="PR00068">
    <property type="entry name" value="CUZNDISMTASE"/>
</dbReference>
<dbReference type="eggNOG" id="KOG0441">
    <property type="taxonomic scope" value="Eukaryota"/>
</dbReference>
<dbReference type="OMA" id="HHVPETT"/>
<dbReference type="InterPro" id="IPR036423">
    <property type="entry name" value="SOD-like_Cu/Zn_dom_sf"/>
</dbReference>
<dbReference type="InterPro" id="IPR024134">
    <property type="entry name" value="SOD_Cu/Zn_/chaperone"/>
</dbReference>
<keyword evidence="1" id="KW-1133">Transmembrane helix</keyword>
<evidence type="ECO:0000259" key="3">
    <source>
        <dbReference type="Pfam" id="PF00080"/>
    </source>
</evidence>
<keyword evidence="2" id="KW-0732">Signal</keyword>
<dbReference type="Proteomes" id="UP000054408">
    <property type="component" value="Unassembled WGS sequence"/>
</dbReference>
<evidence type="ECO:0000256" key="2">
    <source>
        <dbReference type="SAM" id="SignalP"/>
    </source>
</evidence>
<feature type="transmembrane region" description="Helical" evidence="1">
    <location>
        <begin position="683"/>
        <end position="704"/>
    </location>
</feature>
<dbReference type="SUPFAM" id="SSF49329">
    <property type="entry name" value="Cu,Zn superoxide dismutase-like"/>
    <property type="match status" value="4"/>
</dbReference>
<dbReference type="AlphaFoldDB" id="A0A0L0DEP8"/>
<name>A0A0L0DEP8_THETB</name>
<feature type="domain" description="Superoxide dismutase copper/zinc binding" evidence="3">
    <location>
        <begin position="204"/>
        <end position="331"/>
    </location>
</feature>
<feature type="domain" description="Superoxide dismutase copper/zinc binding" evidence="3">
    <location>
        <begin position="528"/>
        <end position="655"/>
    </location>
</feature>
<dbReference type="GO" id="GO:0005507">
    <property type="term" value="F:copper ion binding"/>
    <property type="evidence" value="ECO:0007669"/>
    <property type="project" value="InterPro"/>
</dbReference>
<dbReference type="CDD" id="cd00305">
    <property type="entry name" value="Cu-Zn_Superoxide_Dismutase"/>
    <property type="match status" value="2"/>
</dbReference>
<dbReference type="GO" id="GO:0006801">
    <property type="term" value="P:superoxide metabolic process"/>
    <property type="evidence" value="ECO:0007669"/>
    <property type="project" value="InterPro"/>
</dbReference>
<dbReference type="RefSeq" id="XP_013762572.1">
    <property type="nucleotide sequence ID" value="XM_013907118.1"/>
</dbReference>
<proteinExistence type="predicted"/>
<keyword evidence="1" id="KW-0812">Transmembrane</keyword>
<feature type="chain" id="PRO_5005537368" evidence="2">
    <location>
        <begin position="19"/>
        <end position="719"/>
    </location>
</feature>
<keyword evidence="5" id="KW-1185">Reference proteome</keyword>
<sequence length="719" mass="73836">MKLLNAVVVLALVAAVSGADVLKATCELKPAGDNDVSGTIELSQAGVGGVVTFTGTVNNLPDGLHALHVHTYGDVTVTSGKGAGGHWNPHNKTHGCYPSTDRHAGDVGDISVSGGTYTFPGSFERDLLELSGVNSVIGRSLVIHANTDSCTGTAGDAGARLAQCVIGVVDPGTDTQLAHYRNPTGTNTTWAVAVIDDLGAGRNVAGKVWFQHLPSGKVRVYPRLSGSFGEAEQRALHVHTYGKATGTGGHYNPAGVNHALPMGVRHMGDMGNVVSTNGTSPVYSSQRDFDLLDMGAGLDNIIGRAAVMHDGRDTGEQPTGAAGTKIAAGPIGISNGAPAKVTVVIKGTSNAPGVSGLVTLEQLHGPGTPVTISGSVSGLPAGDHAFHIHTYGNPTVADGTGAMGHYNPDGVSHGCSPNARHAGDIGTITAASDGTYTFPADFTRDLIDLTGPRSVVGRAIVIHADRDDCNPPSGNAGSRLAVGVIGLSAVSSLEINSGYAGEEAPPPAFRAVAVMQSIEEPKNSRFEATMYFEQINGDKDLRIYGIVKGLQASSVHGIHVHQNGDLSSATGANLGGHYNPYSVAHGLPPNVRHYGDLGNFAIYKDGTGYVNMVVPGVQMSGVDSIIGRALVFHSGSDKGTGASGDAGVKIAAGVIGICDVNCWPRTLALQPVDEGEKIHPATWVILAVVIVIAIAGIAAGVVFWRKKKANAPDSKLDFI</sequence>
<dbReference type="InterPro" id="IPR001424">
    <property type="entry name" value="SOD_Cu_Zn_dom"/>
</dbReference>